<dbReference type="AlphaFoldDB" id="A0A4P9ZW04"/>
<dbReference type="SUPFAM" id="SSF47336">
    <property type="entry name" value="ACP-like"/>
    <property type="match status" value="1"/>
</dbReference>
<dbReference type="InterPro" id="IPR001242">
    <property type="entry name" value="Condensation_dom"/>
</dbReference>
<dbReference type="InterPro" id="IPR020806">
    <property type="entry name" value="PKS_PP-bd"/>
</dbReference>
<dbReference type="Gene3D" id="1.10.1200.10">
    <property type="entry name" value="ACP-like"/>
    <property type="match status" value="1"/>
</dbReference>
<dbReference type="NCBIfam" id="TIGR01733">
    <property type="entry name" value="AA-adenyl-dom"/>
    <property type="match status" value="1"/>
</dbReference>
<dbReference type="PANTHER" id="PTHR45527:SF1">
    <property type="entry name" value="FATTY ACID SYNTHASE"/>
    <property type="match status" value="1"/>
</dbReference>
<dbReference type="Gene3D" id="3.40.50.980">
    <property type="match status" value="2"/>
</dbReference>
<dbReference type="EMBL" id="ML002539">
    <property type="protein sequence ID" value="RKP37131.1"/>
    <property type="molecule type" value="Genomic_DNA"/>
</dbReference>
<dbReference type="SUPFAM" id="SSF52777">
    <property type="entry name" value="CoA-dependent acyltransferases"/>
    <property type="match status" value="2"/>
</dbReference>
<dbReference type="PROSITE" id="PS50075">
    <property type="entry name" value="CARRIER"/>
    <property type="match status" value="1"/>
</dbReference>
<dbReference type="Gene3D" id="3.30.300.30">
    <property type="match status" value="1"/>
</dbReference>
<dbReference type="PROSITE" id="PS00455">
    <property type="entry name" value="AMP_BINDING"/>
    <property type="match status" value="1"/>
</dbReference>
<reference evidence="7" key="1">
    <citation type="journal article" date="2018" name="Nat. Microbiol.">
        <title>Leveraging single-cell genomics to expand the fungal tree of life.</title>
        <authorList>
            <person name="Ahrendt S.R."/>
            <person name="Quandt C.A."/>
            <person name="Ciobanu D."/>
            <person name="Clum A."/>
            <person name="Salamov A."/>
            <person name="Andreopoulos B."/>
            <person name="Cheng J.F."/>
            <person name="Woyke T."/>
            <person name="Pelin A."/>
            <person name="Henrissat B."/>
            <person name="Reynolds N.K."/>
            <person name="Benny G.L."/>
            <person name="Smith M.E."/>
            <person name="James T.Y."/>
            <person name="Grigoriev I.V."/>
        </authorList>
    </citation>
    <scope>NUCLEOTIDE SEQUENCE [LARGE SCALE GENOMIC DNA]</scope>
    <source>
        <strain evidence="7">RSA 468</strain>
    </source>
</reference>
<protein>
    <recommendedName>
        <fullName evidence="5">Carrier domain-containing protein</fullName>
    </recommendedName>
</protein>
<gene>
    <name evidence="6" type="ORF">BJ085DRAFT_40310</name>
</gene>
<evidence type="ECO:0000256" key="3">
    <source>
        <dbReference type="ARBA" id="ARBA00022598"/>
    </source>
</evidence>
<dbReference type="FunFam" id="3.40.50.980:FF:000001">
    <property type="entry name" value="Non-ribosomal peptide synthetase"/>
    <property type="match status" value="1"/>
</dbReference>
<proteinExistence type="predicted"/>
<dbReference type="Gene3D" id="3.30.559.30">
    <property type="entry name" value="Nonribosomal peptide synthetase, condensation domain"/>
    <property type="match status" value="1"/>
</dbReference>
<dbReference type="Gene3D" id="3.30.559.10">
    <property type="entry name" value="Chloramphenicol acetyltransferase-like domain"/>
    <property type="match status" value="1"/>
</dbReference>
<dbReference type="Pfam" id="PF00501">
    <property type="entry name" value="AMP-binding"/>
    <property type="match status" value="1"/>
</dbReference>
<dbReference type="GO" id="GO:0044550">
    <property type="term" value="P:secondary metabolite biosynthetic process"/>
    <property type="evidence" value="ECO:0007669"/>
    <property type="project" value="TreeGrafter"/>
</dbReference>
<dbReference type="GO" id="GO:0016874">
    <property type="term" value="F:ligase activity"/>
    <property type="evidence" value="ECO:0007669"/>
    <property type="project" value="UniProtKB-KW"/>
</dbReference>
<evidence type="ECO:0000313" key="6">
    <source>
        <dbReference type="EMBL" id="RKP37131.1"/>
    </source>
</evidence>
<dbReference type="CDD" id="cd05930">
    <property type="entry name" value="A_NRPS"/>
    <property type="match status" value="1"/>
</dbReference>
<evidence type="ECO:0000313" key="7">
    <source>
        <dbReference type="Proteomes" id="UP000268162"/>
    </source>
</evidence>
<dbReference type="InterPro" id="IPR045851">
    <property type="entry name" value="AMP-bd_C_sf"/>
</dbReference>
<dbReference type="InterPro" id="IPR009081">
    <property type="entry name" value="PP-bd_ACP"/>
</dbReference>
<dbReference type="InterPro" id="IPR023213">
    <property type="entry name" value="CAT-like_dom_sf"/>
</dbReference>
<dbReference type="Gene3D" id="2.30.38.10">
    <property type="entry name" value="Luciferase, Domain 3"/>
    <property type="match status" value="1"/>
</dbReference>
<dbReference type="Pfam" id="PF00550">
    <property type="entry name" value="PP-binding"/>
    <property type="match status" value="1"/>
</dbReference>
<dbReference type="InterPro" id="IPR000873">
    <property type="entry name" value="AMP-dep_synth/lig_dom"/>
</dbReference>
<evidence type="ECO:0000259" key="5">
    <source>
        <dbReference type="PROSITE" id="PS50075"/>
    </source>
</evidence>
<dbReference type="GO" id="GO:0043041">
    <property type="term" value="P:amino acid activation for nonribosomal peptide biosynthetic process"/>
    <property type="evidence" value="ECO:0007669"/>
    <property type="project" value="TreeGrafter"/>
</dbReference>
<name>A0A4P9ZW04_9FUNG</name>
<accession>A0A4P9ZW04</accession>
<dbReference type="InterPro" id="IPR036736">
    <property type="entry name" value="ACP-like_sf"/>
</dbReference>
<dbReference type="PANTHER" id="PTHR45527">
    <property type="entry name" value="NONRIBOSOMAL PEPTIDE SYNTHETASE"/>
    <property type="match status" value="1"/>
</dbReference>
<feature type="domain" description="Carrier" evidence="5">
    <location>
        <begin position="757"/>
        <end position="833"/>
    </location>
</feature>
<dbReference type="SMART" id="SM00823">
    <property type="entry name" value="PKS_PP"/>
    <property type="match status" value="1"/>
</dbReference>
<dbReference type="Pfam" id="PF00668">
    <property type="entry name" value="Condensation"/>
    <property type="match status" value="1"/>
</dbReference>
<keyword evidence="1" id="KW-0596">Phosphopantetheine</keyword>
<keyword evidence="7" id="KW-1185">Reference proteome</keyword>
<evidence type="ECO:0000256" key="2">
    <source>
        <dbReference type="ARBA" id="ARBA00022553"/>
    </source>
</evidence>
<dbReference type="Proteomes" id="UP000268162">
    <property type="component" value="Unassembled WGS sequence"/>
</dbReference>
<dbReference type="InterPro" id="IPR010071">
    <property type="entry name" value="AA_adenyl_dom"/>
</dbReference>
<dbReference type="GO" id="GO:0031177">
    <property type="term" value="F:phosphopantetheine binding"/>
    <property type="evidence" value="ECO:0007669"/>
    <property type="project" value="InterPro"/>
</dbReference>
<keyword evidence="2" id="KW-0597">Phosphoprotein</keyword>
<feature type="compositionally biased region" description="Basic and acidic residues" evidence="4">
    <location>
        <begin position="159"/>
        <end position="169"/>
    </location>
</feature>
<dbReference type="GO" id="GO:0005737">
    <property type="term" value="C:cytoplasm"/>
    <property type="evidence" value="ECO:0007669"/>
    <property type="project" value="TreeGrafter"/>
</dbReference>
<organism evidence="6 7">
    <name type="scientific">Dimargaris cristalligena</name>
    <dbReference type="NCBI Taxonomy" id="215637"/>
    <lineage>
        <taxon>Eukaryota</taxon>
        <taxon>Fungi</taxon>
        <taxon>Fungi incertae sedis</taxon>
        <taxon>Zoopagomycota</taxon>
        <taxon>Kickxellomycotina</taxon>
        <taxon>Dimargaritomycetes</taxon>
        <taxon>Dimargaritales</taxon>
        <taxon>Dimargaritaceae</taxon>
        <taxon>Dimargaris</taxon>
    </lineage>
</organism>
<dbReference type="SMART" id="SM01294">
    <property type="entry name" value="PKS_PP_betabranch"/>
    <property type="match status" value="1"/>
</dbReference>
<evidence type="ECO:0000256" key="1">
    <source>
        <dbReference type="ARBA" id="ARBA00022450"/>
    </source>
</evidence>
<feature type="non-terminal residue" evidence="6">
    <location>
        <position position="1240"/>
    </location>
</feature>
<evidence type="ECO:0000256" key="4">
    <source>
        <dbReference type="SAM" id="MobiDB-lite"/>
    </source>
</evidence>
<keyword evidence="3" id="KW-0436">Ligase</keyword>
<dbReference type="InterPro" id="IPR020845">
    <property type="entry name" value="AMP-binding_CS"/>
</dbReference>
<sequence>MFGSTFTPNSPRIHLPVVPADYQPTFSLPLGKPRSNLSGNASWCYGVSCPYLKELLRQDQFKQGVQLTTAIILSRYYRQPAVAFAHWSGQFGPGDIMDQPLEKPELVLAQVSPDALCSAALLQKPAPSGIPDSLGPMVEVVLHTDEDSTSVTTPWSEIDDSHSQPKEAEADPKIVHLLARSNAHLAVSCTHNQVHVQVTITYARAQYRNSAVAEFTSQFVTVFSVVAQTLASGQSNLVRDISWVSDREHARLLEFSQMAKPTQGDYRPFQCQFSDCAQRFPGHIALVRGGEEWTYAQLDYASSELARILVDQYGSCPEVRVALLVPKSIAYNVAIVAVLKSGAAYVPLDPDYPIDRIQYILTDSDAAMLIVAESVLGKLPGQTTLPTVIIDPFAQKPVFTDPSDFQSFQSSPSDLANVIYTSGTTGRPKGVLLEHRGIANIASDPCLGDTYGLGRRALQTGSIAFDGVLVNTLRSLCTGGTIVVSSDNLLEDLKHAHTGYLMTSFLSRLHPHDTPEMKVFGVGGESLLPEHHTRWTPHCYIANHYGPTETTVYSNLALIGPDDDINVGKPTRNVFNLIVDEDLQLVPVGAPGEILIGGAGVSRGYQNLPELTAARFILNPHGPGRVYRTGDYVRWLPNGTVEYIGRIDNQVKLRGYRIEVEEVENVAIQFPGLKQCAVAVVQETLVIYASPANIDSAGLLSCLRDRLPKQMIPEFVVPVVDFIYTASGKLDRRSLPSVDHLLASHALSSTTRSEINAPQTDIEEELRRVWGQILQLDPDRISTTDHFFRIGGDSISAILLVSKGQQLGYQLTVPLIYQYPELRQLAQHTEKTTSRQANVNAAYQEQVQGEVALTPIQCWFSEIGLCNPHHFNQSFTLKVNYKANLSLTAIYDALVALANHHDILRARFCPNEDSQSWVQTIPTTRAVPTDFLVLEEMVSSENYADFILRVQSSLNLTTGPVLAVALIHDPDSTSPPRLFITIHHILVDLVAWRILIEDLNTLLRGASLPPKTLPFQVWASQLDNYAAALSADIWPTQVDSGRLTPDIRALLPQPELGATCTQAARLSTSFEFDSESTHSLLFQLAPQLRVTPRDLLLATFTQAFATAIGLDQVTFCMEGHGREPWLSDQDITRTVGWFTALYPLVLRVRSGQSILDLLRHTKETLQQIPMKGFPYSLLNYMPGVSMEERAKLEAQTPTRLDVQFNYFGRFNNTGGDQSDDILSIEWSDYFGLHDFAPQDK</sequence>
<dbReference type="SUPFAM" id="SSF56801">
    <property type="entry name" value="Acetyl-CoA synthetase-like"/>
    <property type="match status" value="1"/>
</dbReference>
<dbReference type="STRING" id="215637.A0A4P9ZW04"/>
<feature type="region of interest" description="Disordered" evidence="4">
    <location>
        <begin position="148"/>
        <end position="169"/>
    </location>
</feature>